<dbReference type="GO" id="GO:0016627">
    <property type="term" value="F:oxidoreductase activity, acting on the CH-CH group of donors"/>
    <property type="evidence" value="ECO:0007669"/>
    <property type="project" value="UniProtKB-ARBA"/>
</dbReference>
<feature type="domain" description="PRISE-like Rossmann-fold" evidence="1">
    <location>
        <begin position="73"/>
        <end position="193"/>
    </location>
</feature>
<dbReference type="AlphaFoldDB" id="A0AAE1MHT4"/>
<dbReference type="EMBL" id="JAWXYG010000008">
    <property type="protein sequence ID" value="KAK4265854.1"/>
    <property type="molecule type" value="Genomic_DNA"/>
</dbReference>
<evidence type="ECO:0000259" key="1">
    <source>
        <dbReference type="Pfam" id="PF22917"/>
    </source>
</evidence>
<accession>A0AAE1MHT4</accession>
<organism evidence="2 3">
    <name type="scientific">Acacia crassicarpa</name>
    <name type="common">northern wattle</name>
    <dbReference type="NCBI Taxonomy" id="499986"/>
    <lineage>
        <taxon>Eukaryota</taxon>
        <taxon>Viridiplantae</taxon>
        <taxon>Streptophyta</taxon>
        <taxon>Embryophyta</taxon>
        <taxon>Tracheophyta</taxon>
        <taxon>Spermatophyta</taxon>
        <taxon>Magnoliopsida</taxon>
        <taxon>eudicotyledons</taxon>
        <taxon>Gunneridae</taxon>
        <taxon>Pentapetalae</taxon>
        <taxon>rosids</taxon>
        <taxon>fabids</taxon>
        <taxon>Fabales</taxon>
        <taxon>Fabaceae</taxon>
        <taxon>Caesalpinioideae</taxon>
        <taxon>mimosoid clade</taxon>
        <taxon>Acacieae</taxon>
        <taxon>Acacia</taxon>
    </lineage>
</organism>
<keyword evidence="3" id="KW-1185">Reference proteome</keyword>
<sequence>MELSAHNNFVALIVGVTGLTGVSLAETMIRPDCLGGPWKVYGAARRPLPPWFPPTLLHHFISFDVMDPADTHAKLSPISHEITHVFWVPRQLRDDEQTNETINGTMLTNVLNVLRSSPSSQLSHVSIQTGTKHYMGPIYDPIRSHQLASHDPPFHESMPRLPYPNFYYALEDLVASYTPSLTYSIHRASIIIGASTRGTHNLLLILAAYAAVCRHEGLPFRYPGNR</sequence>
<protein>
    <recommendedName>
        <fullName evidence="1">PRISE-like Rossmann-fold domain-containing protein</fullName>
    </recommendedName>
</protein>
<dbReference type="InterPro" id="IPR055222">
    <property type="entry name" value="PRISE-like_Rossmann-fold"/>
</dbReference>
<gene>
    <name evidence="2" type="ORF">QN277_026850</name>
</gene>
<evidence type="ECO:0000313" key="3">
    <source>
        <dbReference type="Proteomes" id="UP001293593"/>
    </source>
</evidence>
<dbReference type="PANTHER" id="PTHR32487:SF13">
    <property type="entry name" value="LOW QUALITY PROTEIN: IRIDOID SYNTHASE-LIKE"/>
    <property type="match status" value="1"/>
</dbReference>
<dbReference type="Pfam" id="PF22917">
    <property type="entry name" value="PRISE"/>
    <property type="match status" value="1"/>
</dbReference>
<dbReference type="SUPFAM" id="SSF51735">
    <property type="entry name" value="NAD(P)-binding Rossmann-fold domains"/>
    <property type="match status" value="1"/>
</dbReference>
<dbReference type="InterPro" id="IPR036291">
    <property type="entry name" value="NAD(P)-bd_dom_sf"/>
</dbReference>
<evidence type="ECO:0000313" key="2">
    <source>
        <dbReference type="EMBL" id="KAK4265854.1"/>
    </source>
</evidence>
<proteinExistence type="predicted"/>
<name>A0AAE1MHT4_9FABA</name>
<reference evidence="2" key="1">
    <citation type="submission" date="2023-10" db="EMBL/GenBank/DDBJ databases">
        <title>Chromosome-level genome of the transformable northern wattle, Acacia crassicarpa.</title>
        <authorList>
            <person name="Massaro I."/>
            <person name="Sinha N.R."/>
            <person name="Poethig S."/>
            <person name="Leichty A.R."/>
        </authorList>
    </citation>
    <scope>NUCLEOTIDE SEQUENCE</scope>
    <source>
        <strain evidence="2">Acra3RX</strain>
        <tissue evidence="2">Leaf</tissue>
    </source>
</reference>
<dbReference type="Proteomes" id="UP001293593">
    <property type="component" value="Unassembled WGS sequence"/>
</dbReference>
<dbReference type="GO" id="GO:0006629">
    <property type="term" value="P:lipid metabolic process"/>
    <property type="evidence" value="ECO:0007669"/>
    <property type="project" value="UniProtKB-ARBA"/>
</dbReference>
<comment type="caution">
    <text evidence="2">The sequence shown here is derived from an EMBL/GenBank/DDBJ whole genome shotgun (WGS) entry which is preliminary data.</text>
</comment>
<dbReference type="Gene3D" id="3.40.50.720">
    <property type="entry name" value="NAD(P)-binding Rossmann-like Domain"/>
    <property type="match status" value="1"/>
</dbReference>
<dbReference type="PANTHER" id="PTHR32487">
    <property type="entry name" value="3-OXO-DELTA(4,5)-STEROID 5-BETA-REDUCTASE"/>
    <property type="match status" value="1"/>
</dbReference>